<sequence length="160" mass="17381">MASVVLRSIRRRRELSDSHFQGRGVRNGGRQGEGGGSPDAGTLPSASQIGRLRSRLHPLAFLLVSILIPNQDLVVFTDFLGLGFCLLPLARLRPKMLETDDSGGHGNHLDKWVGDLDSIVSKMGVTSILVDDGVNLEELRSGLQNYYSTNSASSYTKQSD</sequence>
<dbReference type="EMBL" id="AMZH03000402">
    <property type="protein sequence ID" value="RRT83954.1"/>
    <property type="molecule type" value="Genomic_DNA"/>
</dbReference>
<proteinExistence type="predicted"/>
<comment type="caution">
    <text evidence="2">The sequence shown here is derived from an EMBL/GenBank/DDBJ whole genome shotgun (WGS) entry which is preliminary data.</text>
</comment>
<reference evidence="2 3" key="1">
    <citation type="journal article" date="2014" name="Agronomy (Basel)">
        <title>A Draft Genome Sequence for Ensete ventricosum, the Drought-Tolerant Tree Against Hunger.</title>
        <authorList>
            <person name="Harrison J."/>
            <person name="Moore K.A."/>
            <person name="Paszkiewicz K."/>
            <person name="Jones T."/>
            <person name="Grant M."/>
            <person name="Ambacheew D."/>
            <person name="Muzemil S."/>
            <person name="Studholme D.J."/>
        </authorList>
    </citation>
    <scope>NUCLEOTIDE SEQUENCE [LARGE SCALE GENOMIC DNA]</scope>
</reference>
<feature type="region of interest" description="Disordered" evidence="1">
    <location>
        <begin position="17"/>
        <end position="44"/>
    </location>
</feature>
<evidence type="ECO:0000256" key="1">
    <source>
        <dbReference type="SAM" id="MobiDB-lite"/>
    </source>
</evidence>
<name>A0A427B656_ENSVE</name>
<evidence type="ECO:0000313" key="3">
    <source>
        <dbReference type="Proteomes" id="UP000287651"/>
    </source>
</evidence>
<dbReference type="AlphaFoldDB" id="A0A427B656"/>
<organism evidence="2 3">
    <name type="scientific">Ensete ventricosum</name>
    <name type="common">Abyssinian banana</name>
    <name type="synonym">Musa ensete</name>
    <dbReference type="NCBI Taxonomy" id="4639"/>
    <lineage>
        <taxon>Eukaryota</taxon>
        <taxon>Viridiplantae</taxon>
        <taxon>Streptophyta</taxon>
        <taxon>Embryophyta</taxon>
        <taxon>Tracheophyta</taxon>
        <taxon>Spermatophyta</taxon>
        <taxon>Magnoliopsida</taxon>
        <taxon>Liliopsida</taxon>
        <taxon>Zingiberales</taxon>
        <taxon>Musaceae</taxon>
        <taxon>Ensete</taxon>
    </lineage>
</organism>
<accession>A0A427B656</accession>
<gene>
    <name evidence="2" type="ORF">B296_00016395</name>
</gene>
<feature type="compositionally biased region" description="Gly residues" evidence="1">
    <location>
        <begin position="25"/>
        <end position="38"/>
    </location>
</feature>
<dbReference type="Proteomes" id="UP000287651">
    <property type="component" value="Unassembled WGS sequence"/>
</dbReference>
<protein>
    <submittedName>
        <fullName evidence="2">Uncharacterized protein</fullName>
    </submittedName>
</protein>
<evidence type="ECO:0000313" key="2">
    <source>
        <dbReference type="EMBL" id="RRT83954.1"/>
    </source>
</evidence>